<organism evidence="2 3">
    <name type="scientific">Gordonia phage SoilAssassin</name>
    <dbReference type="NCBI Taxonomy" id="1821562"/>
    <lineage>
        <taxon>Viruses</taxon>
        <taxon>Duplodnaviria</taxon>
        <taxon>Heunggongvirae</taxon>
        <taxon>Uroviricota</taxon>
        <taxon>Caudoviricetes</taxon>
        <taxon>Attisvirus</taxon>
        <taxon>Attisvirus attis</taxon>
    </lineage>
</organism>
<feature type="compositionally biased region" description="Low complexity" evidence="1">
    <location>
        <begin position="121"/>
        <end position="132"/>
    </location>
</feature>
<name>A0A142K8J7_9CAUD</name>
<dbReference type="EMBL" id="KU963246">
    <property type="protein sequence ID" value="AMS02430.1"/>
    <property type="molecule type" value="Genomic_DNA"/>
</dbReference>
<feature type="compositionally biased region" description="Polar residues" evidence="1">
    <location>
        <begin position="134"/>
        <end position="164"/>
    </location>
</feature>
<dbReference type="KEGG" id="vg:29124484"/>
<sequence>MVLPAPRFRTTRKWQANNVQPDNSLVVEGSSTTNVNLTVGAGAAVIVFVAGNQTAASRVDGVAMTLIGKTSNAAMYGITGLAAGARNVQVDRSGSSAHIVAVLSYTGVSTITGGALGSGSGNTPSGTPSGSGHLASSGSTSVSPPATSGRSCRTATCASSTGEPRQTLWPSPTRIPRRSRSPTPPAEATRVSGCGSAPDGVMVAQLSPPNWAIRIRFRWVYGVASLDPAKVS</sequence>
<protein>
    <recommendedName>
        <fullName evidence="4">Minor tail protein</fullName>
    </recommendedName>
</protein>
<proteinExistence type="predicted"/>
<accession>A0A142K8J7</accession>
<dbReference type="RefSeq" id="YP_009303024.1">
    <property type="nucleotide sequence ID" value="NC_031251.1"/>
</dbReference>
<evidence type="ECO:0008006" key="4">
    <source>
        <dbReference type="Google" id="ProtNLM"/>
    </source>
</evidence>
<reference evidence="3" key="1">
    <citation type="submission" date="2016-03" db="EMBL/GenBank/DDBJ databases">
        <authorList>
            <person name="Ploux O."/>
        </authorList>
    </citation>
    <scope>NUCLEOTIDE SEQUENCE [LARGE SCALE GENOMIC DNA]</scope>
</reference>
<evidence type="ECO:0000256" key="1">
    <source>
        <dbReference type="SAM" id="MobiDB-lite"/>
    </source>
</evidence>
<evidence type="ECO:0000313" key="3">
    <source>
        <dbReference type="Proteomes" id="UP000207764"/>
    </source>
</evidence>
<gene>
    <name evidence="2" type="primary">29</name>
    <name evidence="2" type="ORF">SEA_SOILASSASSIN_29</name>
</gene>
<dbReference type="Proteomes" id="UP000207764">
    <property type="component" value="Segment"/>
</dbReference>
<evidence type="ECO:0000313" key="2">
    <source>
        <dbReference type="EMBL" id="AMS02430.1"/>
    </source>
</evidence>
<feature type="region of interest" description="Disordered" evidence="1">
    <location>
        <begin position="116"/>
        <end position="198"/>
    </location>
</feature>
<dbReference type="GeneID" id="29124484"/>
<dbReference type="OrthoDB" id="14314at10239"/>